<dbReference type="OrthoDB" id="9808130at2"/>
<evidence type="ECO:0000313" key="3">
    <source>
        <dbReference type="Proteomes" id="UP000092713"/>
    </source>
</evidence>
<comment type="caution">
    <text evidence="2">The sequence shown here is derived from an EMBL/GenBank/DDBJ whole genome shotgun (WGS) entry which is preliminary data.</text>
</comment>
<dbReference type="RefSeq" id="WP_065308491.1">
    <property type="nucleotide sequence ID" value="NZ_LOCQ01000056.1"/>
</dbReference>
<dbReference type="SMART" id="SM00886">
    <property type="entry name" value="Dabb"/>
    <property type="match status" value="1"/>
</dbReference>
<dbReference type="PROSITE" id="PS51502">
    <property type="entry name" value="S_R_A_B_BARREL"/>
    <property type="match status" value="1"/>
</dbReference>
<dbReference type="EMBL" id="LOCQ01000056">
    <property type="protein sequence ID" value="OBV38774.1"/>
    <property type="molecule type" value="Genomic_DNA"/>
</dbReference>
<protein>
    <submittedName>
        <fullName evidence="2">Stress responsive A/B Barrel Domain</fullName>
    </submittedName>
</protein>
<dbReference type="Pfam" id="PF07876">
    <property type="entry name" value="Dabb"/>
    <property type="match status" value="1"/>
</dbReference>
<evidence type="ECO:0000313" key="2">
    <source>
        <dbReference type="EMBL" id="OBV38774.1"/>
    </source>
</evidence>
<dbReference type="Proteomes" id="UP000092713">
    <property type="component" value="Unassembled WGS sequence"/>
</dbReference>
<dbReference type="STRING" id="1747903.ASR47_100790"/>
<sequence length="100" mass="11194">MIKHIVFWKLKDHAEGADRAANAIKLKALLDSCAAIVPGILAFEVAVAQPGLEATHDIVLYSEFDSRESLDAYQNHPEHVKIKPFFGAVREARQCMDYEI</sequence>
<keyword evidence="3" id="KW-1185">Reference proteome</keyword>
<gene>
    <name evidence="2" type="ORF">ASR47_100790</name>
</gene>
<reference evidence="2 3" key="1">
    <citation type="submission" date="2016-04" db="EMBL/GenBank/DDBJ databases">
        <title>Draft genome sequence of Janthinobacterium psychrotolerans sp. nov., isolated from freshwater sediments in Denmark.</title>
        <authorList>
            <person name="Gong X."/>
            <person name="Skrivergaard S."/>
            <person name="Korsgaard B.S."/>
            <person name="Schreiber L."/>
            <person name="Marshall I.P."/>
            <person name="Finster K."/>
            <person name="Schramm A."/>
        </authorList>
    </citation>
    <scope>NUCLEOTIDE SEQUENCE [LARGE SCALE GENOMIC DNA]</scope>
    <source>
        <strain evidence="2 3">S3-2</strain>
    </source>
</reference>
<dbReference type="PATRIC" id="fig|1747903.4.peg.2332"/>
<dbReference type="Gene3D" id="3.30.70.100">
    <property type="match status" value="1"/>
</dbReference>
<dbReference type="PANTHER" id="PTHR37832">
    <property type="entry name" value="BLL2683 PROTEIN"/>
    <property type="match status" value="1"/>
</dbReference>
<organism evidence="2 3">
    <name type="scientific">Janthinobacterium psychrotolerans</name>
    <dbReference type="NCBI Taxonomy" id="1747903"/>
    <lineage>
        <taxon>Bacteria</taxon>
        <taxon>Pseudomonadati</taxon>
        <taxon>Pseudomonadota</taxon>
        <taxon>Betaproteobacteria</taxon>
        <taxon>Burkholderiales</taxon>
        <taxon>Oxalobacteraceae</taxon>
        <taxon>Janthinobacterium</taxon>
    </lineage>
</organism>
<feature type="domain" description="Stress-response A/B barrel" evidence="1">
    <location>
        <begin position="2"/>
        <end position="98"/>
    </location>
</feature>
<evidence type="ECO:0000259" key="1">
    <source>
        <dbReference type="PROSITE" id="PS51502"/>
    </source>
</evidence>
<dbReference type="PANTHER" id="PTHR37832:SF1">
    <property type="entry name" value="STRESS-RESPONSE A_B BARREL DOMAIN-CONTAINING PROTEIN"/>
    <property type="match status" value="1"/>
</dbReference>
<dbReference type="InterPro" id="IPR013097">
    <property type="entry name" value="Dabb"/>
</dbReference>
<dbReference type="SUPFAM" id="SSF54909">
    <property type="entry name" value="Dimeric alpha+beta barrel"/>
    <property type="match status" value="1"/>
</dbReference>
<accession>A0A1A7C195</accession>
<dbReference type="AlphaFoldDB" id="A0A1A7C195"/>
<proteinExistence type="predicted"/>
<name>A0A1A7C195_9BURK</name>
<dbReference type="InterPro" id="IPR011008">
    <property type="entry name" value="Dimeric_a/b-barrel"/>
</dbReference>